<dbReference type="OrthoDB" id="182122at2"/>
<sequence length="376" mass="42339">MSVALPAGTYSTLRDWSLAQRGNASHYEVYGAQPLQMAEPHTVDSELHPVFRQRSAAIPEGYVAVLPEGRYYGGEDFSGAVITPDNRLVWDVSTNFIIPNWVHPIYRCGSLPPLVRTAETVAVLTFIWSRNYFHWVIDVLGRLALLQKSGIPIDKYIISGDGPAAFQEETLTLLGIPPQRIIRSYNGLHLQAERLVVPSLQPYNLLPFKSNQVPRWATDFVRSELYRIVRPQPLSGFERIYISRKDANHRKVLNEGDVIRMLMSRGFREVTLAGKTVAEQIRLFRSAQIIIAPHGASLTNLIFCQTGARVLDILPTRYMYPCFWHISSYYGLSYAYLIAQGMRLAENEGIGKVGYVHDDISVDIGALTVMLTRMGV</sequence>
<evidence type="ECO:0000256" key="1">
    <source>
        <dbReference type="ARBA" id="ARBA00022676"/>
    </source>
</evidence>
<dbReference type="PANTHER" id="PTHR20961">
    <property type="entry name" value="GLYCOSYLTRANSFERASE"/>
    <property type="match status" value="1"/>
</dbReference>
<evidence type="ECO:0000313" key="5">
    <source>
        <dbReference type="EMBL" id="RKN85336.1"/>
    </source>
</evidence>
<evidence type="ECO:0000259" key="4">
    <source>
        <dbReference type="Pfam" id="PF04577"/>
    </source>
</evidence>
<evidence type="ECO:0000313" key="6">
    <source>
        <dbReference type="Proteomes" id="UP000282311"/>
    </source>
</evidence>
<evidence type="ECO:0000256" key="2">
    <source>
        <dbReference type="ARBA" id="ARBA00022679"/>
    </source>
</evidence>
<dbReference type="RefSeq" id="WP_120746988.1">
    <property type="nucleotide sequence ID" value="NZ_RBAH01000005.1"/>
</dbReference>
<keyword evidence="6" id="KW-1185">Reference proteome</keyword>
<reference evidence="5 6" key="1">
    <citation type="journal article" date="2007" name="Int. J. Syst. Evol. Microbiol.">
        <title>Paenibacillus ginsengarvi sp. nov., isolated from soil from ginseng cultivation.</title>
        <authorList>
            <person name="Yoon M.H."/>
            <person name="Ten L.N."/>
            <person name="Im W.T."/>
        </authorList>
    </citation>
    <scope>NUCLEOTIDE SEQUENCE [LARGE SCALE GENOMIC DNA]</scope>
    <source>
        <strain evidence="5 6">KCTC 13059</strain>
    </source>
</reference>
<accession>A0A3B0CMZ4</accession>
<evidence type="ECO:0000256" key="3">
    <source>
        <dbReference type="ARBA" id="ARBA00023180"/>
    </source>
</evidence>
<dbReference type="GO" id="GO:0016757">
    <property type="term" value="F:glycosyltransferase activity"/>
    <property type="evidence" value="ECO:0007669"/>
    <property type="project" value="UniProtKB-KW"/>
</dbReference>
<dbReference type="Pfam" id="PF04577">
    <property type="entry name" value="Glyco_transf_61"/>
    <property type="match status" value="1"/>
</dbReference>
<organism evidence="5 6">
    <name type="scientific">Paenibacillus ginsengarvi</name>
    <dbReference type="NCBI Taxonomy" id="400777"/>
    <lineage>
        <taxon>Bacteria</taxon>
        <taxon>Bacillati</taxon>
        <taxon>Bacillota</taxon>
        <taxon>Bacilli</taxon>
        <taxon>Bacillales</taxon>
        <taxon>Paenibacillaceae</taxon>
        <taxon>Paenibacillus</taxon>
    </lineage>
</organism>
<proteinExistence type="predicted"/>
<dbReference type="Proteomes" id="UP000282311">
    <property type="component" value="Unassembled WGS sequence"/>
</dbReference>
<keyword evidence="2 5" id="KW-0808">Transferase</keyword>
<feature type="domain" description="Glycosyltransferase 61 catalytic" evidence="4">
    <location>
        <begin position="132"/>
        <end position="311"/>
    </location>
</feature>
<dbReference type="EMBL" id="RBAH01000005">
    <property type="protein sequence ID" value="RKN85336.1"/>
    <property type="molecule type" value="Genomic_DNA"/>
</dbReference>
<protein>
    <submittedName>
        <fullName evidence="5">Glycosyltransferase family 61 protein</fullName>
    </submittedName>
</protein>
<keyword evidence="3" id="KW-0325">Glycoprotein</keyword>
<name>A0A3B0CMZ4_9BACL</name>
<dbReference type="AlphaFoldDB" id="A0A3B0CMZ4"/>
<gene>
    <name evidence="5" type="ORF">D7M11_09640</name>
</gene>
<keyword evidence="1" id="KW-0328">Glycosyltransferase</keyword>
<dbReference type="InterPro" id="IPR049625">
    <property type="entry name" value="Glyco_transf_61_cat"/>
</dbReference>
<dbReference type="InterPro" id="IPR007657">
    <property type="entry name" value="Glycosyltransferase_61"/>
</dbReference>
<comment type="caution">
    <text evidence="5">The sequence shown here is derived from an EMBL/GenBank/DDBJ whole genome shotgun (WGS) entry which is preliminary data.</text>
</comment>